<sequence>MSKTVADVMSRDVITVQPQTPLNQAIQILAERRITGLPVVDDADKLVGVISETDLMWQETGVTPPAYIMFLDSVIYLQNPTTYERDLHKALGQTVGEVMTTEAIVIKPEKPLQEAAKLMHEKHIRRLPVVDDTGKVLGILTRGDIIRTMATE</sequence>
<organism evidence="4 5">
    <name type="scientific">Crinalium epipsammum PCC 9333</name>
    <dbReference type="NCBI Taxonomy" id="1173022"/>
    <lineage>
        <taxon>Bacteria</taxon>
        <taxon>Bacillati</taxon>
        <taxon>Cyanobacteriota</taxon>
        <taxon>Cyanophyceae</taxon>
        <taxon>Gomontiellales</taxon>
        <taxon>Gomontiellaceae</taxon>
        <taxon>Crinalium</taxon>
    </lineage>
</organism>
<dbReference type="Gene3D" id="3.10.580.10">
    <property type="entry name" value="CBS-domain"/>
    <property type="match status" value="1"/>
</dbReference>
<dbReference type="PATRIC" id="fig|1173022.3.peg.947"/>
<evidence type="ECO:0000313" key="4">
    <source>
        <dbReference type="EMBL" id="AFZ11791.1"/>
    </source>
</evidence>
<name>K9VV04_9CYAN</name>
<proteinExistence type="predicted"/>
<feature type="domain" description="CBS" evidence="3">
    <location>
        <begin position="99"/>
        <end position="152"/>
    </location>
</feature>
<dbReference type="SUPFAM" id="SSF54631">
    <property type="entry name" value="CBS-domain pair"/>
    <property type="match status" value="1"/>
</dbReference>
<dbReference type="eggNOG" id="COG0517">
    <property type="taxonomic scope" value="Bacteria"/>
</dbReference>
<dbReference type="InterPro" id="IPR000644">
    <property type="entry name" value="CBS_dom"/>
</dbReference>
<protein>
    <submittedName>
        <fullName evidence="4">CBS domain containing membrane protein</fullName>
    </submittedName>
</protein>
<gene>
    <name evidence="4" type="ORF">Cri9333_0874</name>
</gene>
<dbReference type="Proteomes" id="UP000010472">
    <property type="component" value="Chromosome"/>
</dbReference>
<dbReference type="InterPro" id="IPR051257">
    <property type="entry name" value="Diverse_CBS-Domain"/>
</dbReference>
<accession>K9VV04</accession>
<dbReference type="KEGG" id="cep:Cri9333_0874"/>
<evidence type="ECO:0000256" key="2">
    <source>
        <dbReference type="PROSITE-ProRule" id="PRU00703"/>
    </source>
</evidence>
<dbReference type="PROSITE" id="PS51371">
    <property type="entry name" value="CBS"/>
    <property type="match status" value="2"/>
</dbReference>
<evidence type="ECO:0000259" key="3">
    <source>
        <dbReference type="PROSITE" id="PS51371"/>
    </source>
</evidence>
<keyword evidence="1 2" id="KW-0129">CBS domain</keyword>
<dbReference type="InterPro" id="IPR046342">
    <property type="entry name" value="CBS_dom_sf"/>
</dbReference>
<dbReference type="SMART" id="SM00116">
    <property type="entry name" value="CBS"/>
    <property type="match status" value="2"/>
</dbReference>
<dbReference type="PANTHER" id="PTHR43080">
    <property type="entry name" value="CBS DOMAIN-CONTAINING PROTEIN CBSX3, MITOCHONDRIAL"/>
    <property type="match status" value="1"/>
</dbReference>
<dbReference type="EMBL" id="CP003620">
    <property type="protein sequence ID" value="AFZ11791.1"/>
    <property type="molecule type" value="Genomic_DNA"/>
</dbReference>
<keyword evidence="5" id="KW-1185">Reference proteome</keyword>
<evidence type="ECO:0000313" key="5">
    <source>
        <dbReference type="Proteomes" id="UP000010472"/>
    </source>
</evidence>
<dbReference type="STRING" id="1173022.Cri9333_0874"/>
<dbReference type="CDD" id="cd04586">
    <property type="entry name" value="CBS_pair_BON_assoc"/>
    <property type="match status" value="1"/>
</dbReference>
<dbReference type="PANTHER" id="PTHR43080:SF26">
    <property type="entry name" value="REGULATORY PROTEIN"/>
    <property type="match status" value="1"/>
</dbReference>
<dbReference type="Pfam" id="PF00571">
    <property type="entry name" value="CBS"/>
    <property type="match status" value="2"/>
</dbReference>
<feature type="domain" description="CBS" evidence="3">
    <location>
        <begin position="9"/>
        <end position="68"/>
    </location>
</feature>
<dbReference type="AlphaFoldDB" id="K9VV04"/>
<evidence type="ECO:0000256" key="1">
    <source>
        <dbReference type="ARBA" id="ARBA00023122"/>
    </source>
</evidence>
<reference evidence="4 5" key="1">
    <citation type="submission" date="2012-06" db="EMBL/GenBank/DDBJ databases">
        <title>Finished chromosome of genome of Crinalium epipsammum PCC 9333.</title>
        <authorList>
            <consortium name="US DOE Joint Genome Institute"/>
            <person name="Gugger M."/>
            <person name="Coursin T."/>
            <person name="Rippka R."/>
            <person name="Tandeau De Marsac N."/>
            <person name="Huntemann M."/>
            <person name="Wei C.-L."/>
            <person name="Han J."/>
            <person name="Detter J.C."/>
            <person name="Han C."/>
            <person name="Tapia R."/>
            <person name="Davenport K."/>
            <person name="Daligault H."/>
            <person name="Erkkila T."/>
            <person name="Gu W."/>
            <person name="Munk A.C.C."/>
            <person name="Teshima H."/>
            <person name="Xu Y."/>
            <person name="Chain P."/>
            <person name="Chen A."/>
            <person name="Krypides N."/>
            <person name="Mavromatis K."/>
            <person name="Markowitz V."/>
            <person name="Szeto E."/>
            <person name="Ivanova N."/>
            <person name="Mikhailova N."/>
            <person name="Ovchinnikova G."/>
            <person name="Pagani I."/>
            <person name="Pati A."/>
            <person name="Goodwin L."/>
            <person name="Peters L."/>
            <person name="Pitluck S."/>
            <person name="Woyke T."/>
            <person name="Kerfeld C."/>
        </authorList>
    </citation>
    <scope>NUCLEOTIDE SEQUENCE [LARGE SCALE GENOMIC DNA]</scope>
    <source>
        <strain evidence="4 5">PCC 9333</strain>
    </source>
</reference>
<dbReference type="RefSeq" id="WP_015201913.1">
    <property type="nucleotide sequence ID" value="NC_019753.1"/>
</dbReference>
<dbReference type="OrthoDB" id="9790355at2"/>
<dbReference type="HOGENOM" id="CLU_040681_9_0_3"/>